<dbReference type="InterPro" id="IPR001818">
    <property type="entry name" value="Pept_M10_metallopeptidase"/>
</dbReference>
<comment type="cofactor">
    <cofactor evidence="11">
        <name>Zn(2+)</name>
        <dbReference type="ChEBI" id="CHEBI:29105"/>
    </cofactor>
    <text evidence="11">Binds 2 Zn(2+) ions per subunit.</text>
</comment>
<feature type="region of interest" description="Disordered" evidence="13">
    <location>
        <begin position="34"/>
        <end position="104"/>
    </location>
</feature>
<evidence type="ECO:0000256" key="3">
    <source>
        <dbReference type="ARBA" id="ARBA00022723"/>
    </source>
</evidence>
<evidence type="ECO:0000256" key="8">
    <source>
        <dbReference type="ARBA" id="ARBA00023049"/>
    </source>
</evidence>
<dbReference type="InterPro" id="IPR000585">
    <property type="entry name" value="Hemopexin-like_dom"/>
</dbReference>
<evidence type="ECO:0000256" key="13">
    <source>
        <dbReference type="SAM" id="MobiDB-lite"/>
    </source>
</evidence>
<evidence type="ECO:0000256" key="11">
    <source>
        <dbReference type="PIRSR" id="PIRSR621190-2"/>
    </source>
</evidence>
<feature type="repeat" description="Hemopexin" evidence="12">
    <location>
        <begin position="307"/>
        <end position="356"/>
    </location>
</feature>
<keyword evidence="4" id="KW-0677">Repeat</keyword>
<feature type="compositionally biased region" description="Basic and acidic residues" evidence="13">
    <location>
        <begin position="45"/>
        <end position="57"/>
    </location>
</feature>
<protein>
    <submittedName>
        <fullName evidence="15">Matrix metalloproteinase-17-like</fullName>
    </submittedName>
</protein>
<feature type="binding site" evidence="11">
    <location>
        <position position="203"/>
    </location>
    <ligand>
        <name>Ca(2+)</name>
        <dbReference type="ChEBI" id="CHEBI:29108"/>
        <label>1</label>
    </ligand>
</feature>
<dbReference type="GO" id="GO:0006508">
    <property type="term" value="P:proteolysis"/>
    <property type="evidence" value="ECO:0007669"/>
    <property type="project" value="UniProtKB-KW"/>
</dbReference>
<dbReference type="Proteomes" id="UP001230051">
    <property type="component" value="Unassembled WGS sequence"/>
</dbReference>
<dbReference type="PRINTS" id="PR00138">
    <property type="entry name" value="MATRIXIN"/>
</dbReference>
<dbReference type="SUPFAM" id="SSF55486">
    <property type="entry name" value="Metalloproteases ('zincins'), catalytic domain"/>
    <property type="match status" value="1"/>
</dbReference>
<keyword evidence="3 11" id="KW-0479">Metal-binding</keyword>
<dbReference type="GO" id="GO:0031012">
    <property type="term" value="C:extracellular matrix"/>
    <property type="evidence" value="ECO:0007669"/>
    <property type="project" value="InterPro"/>
</dbReference>
<dbReference type="FunFam" id="2.110.10.10:FF:000018">
    <property type="entry name" value="Matrix metallopeptidase 25b"/>
    <property type="match status" value="1"/>
</dbReference>
<reference evidence="15" key="1">
    <citation type="submission" date="2022-02" db="EMBL/GenBank/DDBJ databases">
        <title>Atlantic sturgeon de novo genome assembly.</title>
        <authorList>
            <person name="Stock M."/>
            <person name="Klopp C."/>
            <person name="Guiguen Y."/>
            <person name="Cabau C."/>
            <person name="Parinello H."/>
            <person name="Santidrian Yebra-Pimentel E."/>
            <person name="Kuhl H."/>
            <person name="Dirks R.P."/>
            <person name="Guessner J."/>
            <person name="Wuertz S."/>
            <person name="Du K."/>
            <person name="Schartl M."/>
        </authorList>
    </citation>
    <scope>NUCLEOTIDE SEQUENCE</scope>
    <source>
        <strain evidence="15">STURGEONOMICS-FGT-2020</strain>
        <tissue evidence="15">Whole blood</tissue>
    </source>
</reference>
<evidence type="ECO:0000259" key="14">
    <source>
        <dbReference type="SMART" id="SM00235"/>
    </source>
</evidence>
<dbReference type="GO" id="GO:0008270">
    <property type="term" value="F:zinc ion binding"/>
    <property type="evidence" value="ECO:0007669"/>
    <property type="project" value="InterPro"/>
</dbReference>
<evidence type="ECO:0000256" key="5">
    <source>
        <dbReference type="ARBA" id="ARBA00022801"/>
    </source>
</evidence>
<organism evidence="15 16">
    <name type="scientific">Acipenser oxyrinchus oxyrinchus</name>
    <dbReference type="NCBI Taxonomy" id="40147"/>
    <lineage>
        <taxon>Eukaryota</taxon>
        <taxon>Metazoa</taxon>
        <taxon>Chordata</taxon>
        <taxon>Craniata</taxon>
        <taxon>Vertebrata</taxon>
        <taxon>Euteleostomi</taxon>
        <taxon>Actinopterygii</taxon>
        <taxon>Chondrostei</taxon>
        <taxon>Acipenseriformes</taxon>
        <taxon>Acipenseridae</taxon>
        <taxon>Acipenser</taxon>
    </lineage>
</organism>
<feature type="region of interest" description="Disordered" evidence="13">
    <location>
        <begin position="1"/>
        <end position="22"/>
    </location>
</feature>
<keyword evidence="2" id="KW-0645">Protease</keyword>
<feature type="binding site" evidence="11">
    <location>
        <position position="184"/>
    </location>
    <ligand>
        <name>Zn(2+)</name>
        <dbReference type="ChEBI" id="CHEBI:29105"/>
        <label>1</label>
    </ligand>
</feature>
<feature type="binding site" evidence="11">
    <location>
        <position position="461"/>
    </location>
    <ligand>
        <name>Ca(2+)</name>
        <dbReference type="ChEBI" id="CHEBI:29108"/>
        <label>4</label>
    </ligand>
</feature>
<feature type="binding site" evidence="11">
    <location>
        <position position="176"/>
    </location>
    <ligand>
        <name>Ca(2+)</name>
        <dbReference type="ChEBI" id="CHEBI:29108"/>
        <label>3</label>
    </ligand>
</feature>
<dbReference type="SMART" id="SM00235">
    <property type="entry name" value="ZnMc"/>
    <property type="match status" value="1"/>
</dbReference>
<feature type="binding site" evidence="11">
    <location>
        <position position="364"/>
    </location>
    <ligand>
        <name>Ca(2+)</name>
        <dbReference type="ChEBI" id="CHEBI:29108"/>
        <label>4</label>
    </ligand>
</feature>
<feature type="binding site" evidence="11">
    <location>
        <position position="223"/>
    </location>
    <ligand>
        <name>Zn(2+)</name>
        <dbReference type="ChEBI" id="CHEBI:29105"/>
        <label>2</label>
        <note>catalytic</note>
    </ligand>
</feature>
<feature type="binding site" evidence="11">
    <location>
        <position position="233"/>
    </location>
    <ligand>
        <name>Zn(2+)</name>
        <dbReference type="ChEBI" id="CHEBI:29105"/>
        <label>2</label>
        <note>catalytic</note>
    </ligand>
</feature>
<feature type="binding site" evidence="11">
    <location>
        <position position="200"/>
    </location>
    <ligand>
        <name>Ca(2+)</name>
        <dbReference type="ChEBI" id="CHEBI:29108"/>
        <label>3</label>
    </ligand>
</feature>
<evidence type="ECO:0000256" key="4">
    <source>
        <dbReference type="ARBA" id="ARBA00022737"/>
    </source>
</evidence>
<evidence type="ECO:0000313" key="15">
    <source>
        <dbReference type="EMBL" id="KAK1150617.1"/>
    </source>
</evidence>
<dbReference type="SUPFAM" id="SSF50923">
    <property type="entry name" value="Hemopexin-like domain"/>
    <property type="match status" value="1"/>
</dbReference>
<feature type="region of interest" description="Disordered" evidence="13">
    <location>
        <begin position="276"/>
        <end position="307"/>
    </location>
</feature>
<feature type="binding site" evidence="11">
    <location>
        <position position="366"/>
    </location>
    <ligand>
        <name>Ca(2+)</name>
        <dbReference type="ChEBI" id="CHEBI:29108"/>
        <label>5</label>
    </ligand>
</feature>
<feature type="binding site" evidence="11">
    <location>
        <position position="171"/>
    </location>
    <ligand>
        <name>Zn(2+)</name>
        <dbReference type="ChEBI" id="CHEBI:29105"/>
        <label>1</label>
    </ligand>
</feature>
<dbReference type="GO" id="GO:0030574">
    <property type="term" value="P:collagen catabolic process"/>
    <property type="evidence" value="ECO:0007669"/>
    <property type="project" value="TreeGrafter"/>
</dbReference>
<keyword evidence="6 11" id="KW-0862">Zinc</keyword>
<dbReference type="CDD" id="cd00094">
    <property type="entry name" value="HX"/>
    <property type="match status" value="1"/>
</dbReference>
<dbReference type="InterPro" id="IPR006026">
    <property type="entry name" value="Peptidase_Metallo"/>
</dbReference>
<dbReference type="InterPro" id="IPR024079">
    <property type="entry name" value="MetalloPept_cat_dom_sf"/>
</dbReference>
<dbReference type="Pfam" id="PF00413">
    <property type="entry name" value="Peptidase_M10"/>
    <property type="match status" value="1"/>
</dbReference>
<feature type="repeat" description="Hemopexin" evidence="12">
    <location>
        <begin position="407"/>
        <end position="455"/>
    </location>
</feature>
<evidence type="ECO:0000256" key="1">
    <source>
        <dbReference type="ARBA" id="ARBA00010370"/>
    </source>
</evidence>
<feature type="compositionally biased region" description="Basic and acidic residues" evidence="13">
    <location>
        <begin position="90"/>
        <end position="104"/>
    </location>
</feature>
<keyword evidence="7 11" id="KW-0106">Calcium</keyword>
<dbReference type="Gene3D" id="2.110.10.10">
    <property type="entry name" value="Hemopexin-like domain"/>
    <property type="match status" value="1"/>
</dbReference>
<feature type="binding site" evidence="11">
    <location>
        <position position="413"/>
    </location>
    <ligand>
        <name>Ca(2+)</name>
        <dbReference type="ChEBI" id="CHEBI:29108"/>
        <label>5</label>
    </ligand>
</feature>
<dbReference type="InterPro" id="IPR021190">
    <property type="entry name" value="Pept_M10A"/>
</dbReference>
<evidence type="ECO:0000256" key="10">
    <source>
        <dbReference type="PIRSR" id="PIRSR621190-1"/>
    </source>
</evidence>
<feature type="region of interest" description="Disordered" evidence="13">
    <location>
        <begin position="504"/>
        <end position="524"/>
    </location>
</feature>
<feature type="binding site" evidence="11">
    <location>
        <position position="227"/>
    </location>
    <ligand>
        <name>Zn(2+)</name>
        <dbReference type="ChEBI" id="CHEBI:29105"/>
        <label>2</label>
        <note>catalytic</note>
    </ligand>
</feature>
<feature type="binding site" evidence="11">
    <location>
        <position position="203"/>
    </location>
    <ligand>
        <name>Ca(2+)</name>
        <dbReference type="ChEBI" id="CHEBI:29108"/>
        <label>3</label>
    </ligand>
</feature>
<dbReference type="Pfam" id="PF00045">
    <property type="entry name" value="Hemopexin"/>
    <property type="match status" value="4"/>
</dbReference>
<dbReference type="Gene3D" id="3.40.390.10">
    <property type="entry name" value="Collagenase (Catalytic Domain)"/>
    <property type="match status" value="1"/>
</dbReference>
<evidence type="ECO:0000313" key="16">
    <source>
        <dbReference type="Proteomes" id="UP001230051"/>
    </source>
</evidence>
<feature type="repeat" description="Hemopexin" evidence="12">
    <location>
        <begin position="360"/>
        <end position="406"/>
    </location>
</feature>
<feature type="active site" evidence="10">
    <location>
        <position position="224"/>
    </location>
</feature>
<feature type="compositionally biased region" description="Basic and acidic residues" evidence="13">
    <location>
        <begin position="68"/>
        <end position="80"/>
    </location>
</feature>
<dbReference type="InterPro" id="IPR036375">
    <property type="entry name" value="Hemopexin-like_dom_sf"/>
</dbReference>
<keyword evidence="5" id="KW-0378">Hydrolase</keyword>
<feature type="binding site" evidence="11">
    <location>
        <position position="241"/>
    </location>
    <ligand>
        <name>Zn(2+)</name>
        <dbReference type="ChEBI" id="CHEBI:29105"/>
        <label>2</label>
        <note>catalytic</note>
    </ligand>
</feature>
<dbReference type="InterPro" id="IPR033739">
    <property type="entry name" value="M10A_MMP"/>
</dbReference>
<feature type="domain" description="Peptidase metallopeptidase" evidence="14">
    <location>
        <begin position="129"/>
        <end position="271"/>
    </location>
</feature>
<comment type="caution">
    <text evidence="15">The sequence shown here is derived from an EMBL/GenBank/DDBJ whole genome shotgun (WGS) entry which is preliminary data.</text>
</comment>
<accession>A0AAD8FSN8</accession>
<feature type="binding site" evidence="11">
    <location>
        <position position="198"/>
    </location>
    <ligand>
        <name>Zn(2+)</name>
        <dbReference type="ChEBI" id="CHEBI:29105"/>
        <label>1</label>
    </ligand>
</feature>
<gene>
    <name evidence="15" type="primary">MMP17</name>
    <name evidence="15" type="ORF">AOXY_G33631</name>
</gene>
<dbReference type="SMART" id="SM00120">
    <property type="entry name" value="HX"/>
    <property type="match status" value="4"/>
</dbReference>
<evidence type="ECO:0000256" key="7">
    <source>
        <dbReference type="ARBA" id="ARBA00022837"/>
    </source>
</evidence>
<proteinExistence type="inferred from homology"/>
<dbReference type="PROSITE" id="PS51642">
    <property type="entry name" value="HEMOPEXIN_2"/>
    <property type="match status" value="4"/>
</dbReference>
<evidence type="ECO:0000256" key="6">
    <source>
        <dbReference type="ARBA" id="ARBA00022833"/>
    </source>
</evidence>
<feature type="binding site" evidence="11">
    <location>
        <position position="169"/>
    </location>
    <ligand>
        <name>Zn(2+)</name>
        <dbReference type="ChEBI" id="CHEBI:29105"/>
        <label>1</label>
    </ligand>
</feature>
<keyword evidence="9" id="KW-0865">Zymogen</keyword>
<evidence type="ECO:0000256" key="2">
    <source>
        <dbReference type="ARBA" id="ARBA00022670"/>
    </source>
</evidence>
<keyword evidence="16" id="KW-1185">Reference proteome</keyword>
<dbReference type="InterPro" id="IPR018487">
    <property type="entry name" value="Hemopexin-like_repeat"/>
</dbReference>
<dbReference type="GO" id="GO:0030198">
    <property type="term" value="P:extracellular matrix organization"/>
    <property type="evidence" value="ECO:0007669"/>
    <property type="project" value="TreeGrafter"/>
</dbReference>
<dbReference type="PANTHER" id="PTHR10201">
    <property type="entry name" value="MATRIX METALLOPROTEINASE"/>
    <property type="match status" value="1"/>
</dbReference>
<keyword evidence="8 15" id="KW-0482">Metalloprotease</keyword>
<dbReference type="PANTHER" id="PTHR10201:SF224">
    <property type="entry name" value="MATRIX METALLOPEPTIDASE 17B"/>
    <property type="match status" value="1"/>
</dbReference>
<feature type="binding site" evidence="11">
    <location>
        <position position="177"/>
    </location>
    <ligand>
        <name>Ca(2+)</name>
        <dbReference type="ChEBI" id="CHEBI:29108"/>
        <label>3</label>
    </ligand>
</feature>
<feature type="compositionally biased region" description="Low complexity" evidence="13">
    <location>
        <begin position="505"/>
        <end position="518"/>
    </location>
</feature>
<dbReference type="GO" id="GO:0005615">
    <property type="term" value="C:extracellular space"/>
    <property type="evidence" value="ECO:0007669"/>
    <property type="project" value="TreeGrafter"/>
</dbReference>
<name>A0AAD8FSN8_ACIOX</name>
<evidence type="ECO:0000256" key="12">
    <source>
        <dbReference type="PROSITE-ProRule" id="PRU01011"/>
    </source>
</evidence>
<dbReference type="AlphaFoldDB" id="A0AAD8FSN8"/>
<evidence type="ECO:0000256" key="9">
    <source>
        <dbReference type="ARBA" id="ARBA00023145"/>
    </source>
</evidence>
<dbReference type="GO" id="GO:0004222">
    <property type="term" value="F:metalloendopeptidase activity"/>
    <property type="evidence" value="ECO:0007669"/>
    <property type="project" value="InterPro"/>
</dbReference>
<sequence>MGLSRPGLSEFTPVPTPPDESTEMVDWLMRYGYLPPPDPSTGDRSYGRRDPGVDEHTSMFLTRYHRGGGSERSGEVRDPELTGGNAKPPKHTEGKEGEKEETRCGTGLAKEKHLLEGAFVPLPLLSLQGDCAFPPLLLPPRVGGVHSVEFHELAGPGGGAAGGLPRGSHGDGFAFDGPGGAVAHAFFPSDPRRAGTVHFDLEENWTFRAPESHGTDLFAVAVHEFGHALGLSHSSSRRSIMRPYYQGPVGDPLQYRLSSEDQKHIIQIYGKGLKPYTETQGPEATGPPALPEQPKAAPAARIPSDAPDRCSTSFDAVAVIRGETFFFKGRYFWRLTHSGHLSSFQPAQIHRFWSGLPAGLDSIDAAYERASDHKIVFFKGSQYWLFRGLTLEEESPRPVSDFGLPPGSVIEGALSSPLDRKTYLLQGALVWRFDEESGAMDPGYPVGRQSWRAAPEEGSVDDVMSDREGSVYVFKGLQYWKFLSQDSAPQPGYPHSTAADWLDCPDSSPSDSVSAAPPRVRQEHREVPGIDRCSCLKQTAGGSVTLSPHWTVISVLIAAWTKLIL</sequence>
<dbReference type="EMBL" id="JAGXEW010000057">
    <property type="protein sequence ID" value="KAK1150617.1"/>
    <property type="molecule type" value="Genomic_DNA"/>
</dbReference>
<feature type="repeat" description="Hemopexin" evidence="12">
    <location>
        <begin position="457"/>
        <end position="504"/>
    </location>
</feature>
<dbReference type="CDD" id="cd04278">
    <property type="entry name" value="ZnMc_MMP"/>
    <property type="match status" value="1"/>
</dbReference>
<comment type="cofactor">
    <cofactor evidence="11">
        <name>Ca(2+)</name>
        <dbReference type="ChEBI" id="CHEBI:29108"/>
    </cofactor>
    <text evidence="11">Can bind about 5 Ca(2+) ions per subunit.</text>
</comment>
<feature type="binding site" evidence="11">
    <location>
        <position position="463"/>
    </location>
    <ligand>
        <name>Ca(2+)</name>
        <dbReference type="ChEBI" id="CHEBI:29108"/>
        <label>5</label>
    </ligand>
</feature>
<feature type="binding site" evidence="11">
    <location>
        <position position="315"/>
    </location>
    <ligand>
        <name>Ca(2+)</name>
        <dbReference type="ChEBI" id="CHEBI:29108"/>
        <label>4</label>
    </ligand>
</feature>
<comment type="similarity">
    <text evidence="1">Belongs to the peptidase M10A family.</text>
</comment>